<dbReference type="PANTHER" id="PTHR23513:SF6">
    <property type="entry name" value="MAJOR FACILITATOR SUPERFAMILY ASSOCIATED DOMAIN-CONTAINING PROTEIN"/>
    <property type="match status" value="1"/>
</dbReference>
<evidence type="ECO:0000256" key="6">
    <source>
        <dbReference type="SAM" id="Phobius"/>
    </source>
</evidence>
<feature type="transmembrane region" description="Helical" evidence="6">
    <location>
        <begin position="103"/>
        <end position="124"/>
    </location>
</feature>
<keyword evidence="4 6" id="KW-1133">Transmembrane helix</keyword>
<dbReference type="Proteomes" id="UP000631312">
    <property type="component" value="Unassembled WGS sequence"/>
</dbReference>
<feature type="transmembrane region" description="Helical" evidence="6">
    <location>
        <begin position="162"/>
        <end position="182"/>
    </location>
</feature>
<evidence type="ECO:0000259" key="7">
    <source>
        <dbReference type="PROSITE" id="PS50850"/>
    </source>
</evidence>
<name>A0ABQ4AG65_9ACTN</name>
<feature type="transmembrane region" description="Helical" evidence="6">
    <location>
        <begin position="42"/>
        <end position="62"/>
    </location>
</feature>
<comment type="subcellular location">
    <subcellularLocation>
        <location evidence="1">Cell membrane</location>
        <topology evidence="1">Multi-pass membrane protein</topology>
    </subcellularLocation>
</comment>
<sequence>MRDDRVLSVTTIAVVAVVAGISAVNVFDVFFVRETLGASTTVYGLVAASWTVGMVLGSPLAGRLPARWLTVRTVLGLLAGSCAAVLIGGATVTSAWWLVPFWMVGGVFNGALNVSTSVLIAGRVPPEMHGRAFSRFSAAVQTAGIFGFFVAGPLVGHFDPRVLVAGAGAAGLVAAVACLPLVRSEPPTTPPTTMRDEIGDNVAA</sequence>
<organism evidence="8 9">
    <name type="scientific">Actinoplanes lobatus</name>
    <dbReference type="NCBI Taxonomy" id="113568"/>
    <lineage>
        <taxon>Bacteria</taxon>
        <taxon>Bacillati</taxon>
        <taxon>Actinomycetota</taxon>
        <taxon>Actinomycetes</taxon>
        <taxon>Micromonosporales</taxon>
        <taxon>Micromonosporaceae</taxon>
        <taxon>Actinoplanes</taxon>
    </lineage>
</organism>
<reference evidence="8 9" key="1">
    <citation type="submission" date="2021-01" db="EMBL/GenBank/DDBJ databases">
        <title>Whole genome shotgun sequence of Actinoplanes lobatus NBRC 12513.</title>
        <authorList>
            <person name="Komaki H."/>
            <person name="Tamura T."/>
        </authorList>
    </citation>
    <scope>NUCLEOTIDE SEQUENCE [LARGE SCALE GENOMIC DNA]</scope>
    <source>
        <strain evidence="8 9">NBRC 12513</strain>
    </source>
</reference>
<gene>
    <name evidence="8" type="ORF">Alo02nite_28960</name>
</gene>
<dbReference type="EMBL" id="BOMP01000038">
    <property type="protein sequence ID" value="GIE39998.1"/>
    <property type="molecule type" value="Genomic_DNA"/>
</dbReference>
<keyword evidence="9" id="KW-1185">Reference proteome</keyword>
<evidence type="ECO:0000256" key="3">
    <source>
        <dbReference type="ARBA" id="ARBA00022692"/>
    </source>
</evidence>
<feature type="transmembrane region" description="Helical" evidence="6">
    <location>
        <begin position="74"/>
        <end position="97"/>
    </location>
</feature>
<evidence type="ECO:0000256" key="2">
    <source>
        <dbReference type="ARBA" id="ARBA00022475"/>
    </source>
</evidence>
<dbReference type="PANTHER" id="PTHR23513">
    <property type="entry name" value="INTEGRAL MEMBRANE EFFLUX PROTEIN-RELATED"/>
    <property type="match status" value="1"/>
</dbReference>
<keyword evidence="5 6" id="KW-0472">Membrane</keyword>
<comment type="caution">
    <text evidence="8">The sequence shown here is derived from an EMBL/GenBank/DDBJ whole genome shotgun (WGS) entry which is preliminary data.</text>
</comment>
<feature type="domain" description="Major facilitator superfamily (MFS) profile" evidence="7">
    <location>
        <begin position="6"/>
        <end position="204"/>
    </location>
</feature>
<evidence type="ECO:0000256" key="1">
    <source>
        <dbReference type="ARBA" id="ARBA00004651"/>
    </source>
</evidence>
<dbReference type="Gene3D" id="1.20.1250.20">
    <property type="entry name" value="MFS general substrate transporter like domains"/>
    <property type="match status" value="1"/>
</dbReference>
<dbReference type="Pfam" id="PF07690">
    <property type="entry name" value="MFS_1"/>
    <property type="match status" value="1"/>
</dbReference>
<dbReference type="InterPro" id="IPR011701">
    <property type="entry name" value="MFS"/>
</dbReference>
<evidence type="ECO:0000256" key="5">
    <source>
        <dbReference type="ARBA" id="ARBA00023136"/>
    </source>
</evidence>
<feature type="transmembrane region" description="Helical" evidence="6">
    <location>
        <begin position="7"/>
        <end position="30"/>
    </location>
</feature>
<dbReference type="PROSITE" id="PS50850">
    <property type="entry name" value="MFS"/>
    <property type="match status" value="1"/>
</dbReference>
<dbReference type="InterPro" id="IPR020846">
    <property type="entry name" value="MFS_dom"/>
</dbReference>
<evidence type="ECO:0000313" key="8">
    <source>
        <dbReference type="EMBL" id="GIE39998.1"/>
    </source>
</evidence>
<accession>A0ABQ4AG65</accession>
<keyword evidence="2" id="KW-1003">Cell membrane</keyword>
<dbReference type="InterPro" id="IPR036259">
    <property type="entry name" value="MFS_trans_sf"/>
</dbReference>
<proteinExistence type="predicted"/>
<feature type="transmembrane region" description="Helical" evidence="6">
    <location>
        <begin position="136"/>
        <end position="156"/>
    </location>
</feature>
<evidence type="ECO:0000256" key="4">
    <source>
        <dbReference type="ARBA" id="ARBA00022989"/>
    </source>
</evidence>
<keyword evidence="3 6" id="KW-0812">Transmembrane</keyword>
<evidence type="ECO:0000313" key="9">
    <source>
        <dbReference type="Proteomes" id="UP000631312"/>
    </source>
</evidence>
<dbReference type="SUPFAM" id="SSF103473">
    <property type="entry name" value="MFS general substrate transporter"/>
    <property type="match status" value="1"/>
</dbReference>
<protein>
    <recommendedName>
        <fullName evidence="7">Major facilitator superfamily (MFS) profile domain-containing protein</fullName>
    </recommendedName>
</protein>